<protein>
    <submittedName>
        <fullName evidence="2">Uncharacterized protein</fullName>
    </submittedName>
</protein>
<proteinExistence type="predicted"/>
<organism evidence="2 3">
    <name type="scientific">Araneus ventricosus</name>
    <name type="common">Orbweaver spider</name>
    <name type="synonym">Epeira ventricosa</name>
    <dbReference type="NCBI Taxonomy" id="182803"/>
    <lineage>
        <taxon>Eukaryota</taxon>
        <taxon>Metazoa</taxon>
        <taxon>Ecdysozoa</taxon>
        <taxon>Arthropoda</taxon>
        <taxon>Chelicerata</taxon>
        <taxon>Arachnida</taxon>
        <taxon>Araneae</taxon>
        <taxon>Araneomorphae</taxon>
        <taxon>Entelegynae</taxon>
        <taxon>Araneoidea</taxon>
        <taxon>Araneidae</taxon>
        <taxon>Araneus</taxon>
    </lineage>
</organism>
<sequence length="127" mass="14603">MTDDLRGNDFGSNKRERDEAQYRKEWTEDEKTPSMFDSISTFWYLDETSRKVLTTHDISGSHSLMEFGEGISSSCLVSSFSGFDGDGVPSIQMTDDLKGNDFGNNNRARERQKVEAQHRKELKKMYD</sequence>
<dbReference type="AlphaFoldDB" id="A0A4Y2DFV7"/>
<comment type="caution">
    <text evidence="2">The sequence shown here is derived from an EMBL/GenBank/DDBJ whole genome shotgun (WGS) entry which is preliminary data.</text>
</comment>
<keyword evidence="3" id="KW-1185">Reference proteome</keyword>
<feature type="compositionally biased region" description="Basic and acidic residues" evidence="1">
    <location>
        <begin position="107"/>
        <end position="127"/>
    </location>
</feature>
<evidence type="ECO:0000313" key="3">
    <source>
        <dbReference type="Proteomes" id="UP000499080"/>
    </source>
</evidence>
<reference evidence="2 3" key="1">
    <citation type="journal article" date="2019" name="Sci. Rep.">
        <title>Orb-weaving spider Araneus ventricosus genome elucidates the spidroin gene catalogue.</title>
        <authorList>
            <person name="Kono N."/>
            <person name="Nakamura H."/>
            <person name="Ohtoshi R."/>
            <person name="Moran D.A.P."/>
            <person name="Shinohara A."/>
            <person name="Yoshida Y."/>
            <person name="Fujiwara M."/>
            <person name="Mori M."/>
            <person name="Tomita M."/>
            <person name="Arakawa K."/>
        </authorList>
    </citation>
    <scope>NUCLEOTIDE SEQUENCE [LARGE SCALE GENOMIC DNA]</scope>
</reference>
<dbReference type="EMBL" id="BGPR01000351">
    <property type="protein sequence ID" value="GBM14918.1"/>
    <property type="molecule type" value="Genomic_DNA"/>
</dbReference>
<evidence type="ECO:0000313" key="2">
    <source>
        <dbReference type="EMBL" id="GBM14918.1"/>
    </source>
</evidence>
<name>A0A4Y2DFV7_ARAVE</name>
<gene>
    <name evidence="2" type="ORF">AVEN_213262_1</name>
</gene>
<dbReference type="Proteomes" id="UP000499080">
    <property type="component" value="Unassembled WGS sequence"/>
</dbReference>
<feature type="region of interest" description="Disordered" evidence="1">
    <location>
        <begin position="91"/>
        <end position="127"/>
    </location>
</feature>
<accession>A0A4Y2DFV7</accession>
<feature type="region of interest" description="Disordered" evidence="1">
    <location>
        <begin position="1"/>
        <end position="30"/>
    </location>
</feature>
<evidence type="ECO:0000256" key="1">
    <source>
        <dbReference type="SAM" id="MobiDB-lite"/>
    </source>
</evidence>